<organism evidence="7 8">
    <name type="scientific">Streptomyces finlayi</name>
    <dbReference type="NCBI Taxonomy" id="67296"/>
    <lineage>
        <taxon>Bacteria</taxon>
        <taxon>Bacillati</taxon>
        <taxon>Actinomycetota</taxon>
        <taxon>Actinomycetes</taxon>
        <taxon>Kitasatosporales</taxon>
        <taxon>Streptomycetaceae</taxon>
        <taxon>Streptomyces</taxon>
    </lineage>
</organism>
<dbReference type="PANTHER" id="PTHR30055:SF148">
    <property type="entry name" value="TETR-FAMILY TRANSCRIPTIONAL REGULATOR"/>
    <property type="match status" value="1"/>
</dbReference>
<dbReference type="InterPro" id="IPR009057">
    <property type="entry name" value="Homeodomain-like_sf"/>
</dbReference>
<dbReference type="Gene3D" id="1.10.357.10">
    <property type="entry name" value="Tetracycline Repressor, domain 2"/>
    <property type="match status" value="1"/>
</dbReference>
<dbReference type="PRINTS" id="PR00455">
    <property type="entry name" value="HTHTETR"/>
</dbReference>
<evidence type="ECO:0000256" key="1">
    <source>
        <dbReference type="ARBA" id="ARBA00023015"/>
    </source>
</evidence>
<evidence type="ECO:0000256" key="4">
    <source>
        <dbReference type="PROSITE-ProRule" id="PRU00335"/>
    </source>
</evidence>
<dbReference type="AlphaFoldDB" id="A0A918WTD6"/>
<dbReference type="GO" id="GO:0000976">
    <property type="term" value="F:transcription cis-regulatory region binding"/>
    <property type="evidence" value="ECO:0007669"/>
    <property type="project" value="TreeGrafter"/>
</dbReference>
<name>A0A918WTD6_9ACTN</name>
<dbReference type="InterPro" id="IPR036271">
    <property type="entry name" value="Tet_transcr_reg_TetR-rel_C_sf"/>
</dbReference>
<evidence type="ECO:0000256" key="5">
    <source>
        <dbReference type="SAM" id="MobiDB-lite"/>
    </source>
</evidence>
<dbReference type="SUPFAM" id="SSF46689">
    <property type="entry name" value="Homeodomain-like"/>
    <property type="match status" value="1"/>
</dbReference>
<reference evidence="7" key="2">
    <citation type="submission" date="2020-09" db="EMBL/GenBank/DDBJ databases">
        <authorList>
            <person name="Sun Q."/>
            <person name="Ohkuma M."/>
        </authorList>
    </citation>
    <scope>NUCLEOTIDE SEQUENCE</scope>
    <source>
        <strain evidence="7">JCM 4637</strain>
    </source>
</reference>
<evidence type="ECO:0000256" key="2">
    <source>
        <dbReference type="ARBA" id="ARBA00023125"/>
    </source>
</evidence>
<keyword evidence="1" id="KW-0805">Transcription regulation</keyword>
<evidence type="ECO:0000256" key="3">
    <source>
        <dbReference type="ARBA" id="ARBA00023163"/>
    </source>
</evidence>
<gene>
    <name evidence="7" type="ORF">GCM10010334_07140</name>
</gene>
<dbReference type="GO" id="GO:0003700">
    <property type="term" value="F:DNA-binding transcription factor activity"/>
    <property type="evidence" value="ECO:0007669"/>
    <property type="project" value="TreeGrafter"/>
</dbReference>
<sequence>MRAGPAHSPPAHGTGPEPVPYRAVPRCGSTRHGPFPLGSLLLEAVLPLSIRYVSSPGYTPRVSATPPNPQRRSERSRQAILAAAIDLCSEKGYAGVTVEAIAARAGVSKKTIYRWWPSKGFVLLEALGQSSDSNAPFPDTGHLGADLYTQMTGVVHLLTTPPFGPAYIGILSELHHDPELTEAVHEQFITPRFTAAVNRLKSAQRQGRLPEGADLELAVELLYGPLYYRYALRKPPHTPERMAELVDHVLRTLDCRP</sequence>
<protein>
    <recommendedName>
        <fullName evidence="6">HTH tetR-type domain-containing protein</fullName>
    </recommendedName>
</protein>
<evidence type="ECO:0000313" key="7">
    <source>
        <dbReference type="EMBL" id="GHC80227.1"/>
    </source>
</evidence>
<reference evidence="7" key="1">
    <citation type="journal article" date="2014" name="Int. J. Syst. Evol. Microbiol.">
        <title>Complete genome sequence of Corynebacterium casei LMG S-19264T (=DSM 44701T), isolated from a smear-ripened cheese.</title>
        <authorList>
            <consortium name="US DOE Joint Genome Institute (JGI-PGF)"/>
            <person name="Walter F."/>
            <person name="Albersmeier A."/>
            <person name="Kalinowski J."/>
            <person name="Ruckert C."/>
        </authorList>
    </citation>
    <scope>NUCLEOTIDE SEQUENCE</scope>
    <source>
        <strain evidence="7">JCM 4637</strain>
    </source>
</reference>
<dbReference type="InterPro" id="IPR001647">
    <property type="entry name" value="HTH_TetR"/>
</dbReference>
<dbReference type="InterPro" id="IPR011075">
    <property type="entry name" value="TetR_C"/>
</dbReference>
<dbReference type="Pfam" id="PF16859">
    <property type="entry name" value="TetR_C_11"/>
    <property type="match status" value="1"/>
</dbReference>
<dbReference type="PANTHER" id="PTHR30055">
    <property type="entry name" value="HTH-TYPE TRANSCRIPTIONAL REGULATOR RUTR"/>
    <property type="match status" value="1"/>
</dbReference>
<dbReference type="Pfam" id="PF00440">
    <property type="entry name" value="TetR_N"/>
    <property type="match status" value="1"/>
</dbReference>
<feature type="domain" description="HTH tetR-type" evidence="6">
    <location>
        <begin position="74"/>
        <end position="134"/>
    </location>
</feature>
<dbReference type="Proteomes" id="UP000638353">
    <property type="component" value="Unassembled WGS sequence"/>
</dbReference>
<proteinExistence type="predicted"/>
<dbReference type="EMBL" id="BMVC01000001">
    <property type="protein sequence ID" value="GHC80227.1"/>
    <property type="molecule type" value="Genomic_DNA"/>
</dbReference>
<feature type="region of interest" description="Disordered" evidence="5">
    <location>
        <begin position="1"/>
        <end position="25"/>
    </location>
</feature>
<evidence type="ECO:0000259" key="6">
    <source>
        <dbReference type="PROSITE" id="PS50977"/>
    </source>
</evidence>
<keyword evidence="3" id="KW-0804">Transcription</keyword>
<evidence type="ECO:0000313" key="8">
    <source>
        <dbReference type="Proteomes" id="UP000638353"/>
    </source>
</evidence>
<dbReference type="PROSITE" id="PS50977">
    <property type="entry name" value="HTH_TETR_2"/>
    <property type="match status" value="1"/>
</dbReference>
<dbReference type="InterPro" id="IPR050109">
    <property type="entry name" value="HTH-type_TetR-like_transc_reg"/>
</dbReference>
<comment type="caution">
    <text evidence="7">The sequence shown here is derived from an EMBL/GenBank/DDBJ whole genome shotgun (WGS) entry which is preliminary data.</text>
</comment>
<dbReference type="SUPFAM" id="SSF48498">
    <property type="entry name" value="Tetracyclin repressor-like, C-terminal domain"/>
    <property type="match status" value="1"/>
</dbReference>
<dbReference type="Gene3D" id="1.10.10.60">
    <property type="entry name" value="Homeodomain-like"/>
    <property type="match status" value="1"/>
</dbReference>
<feature type="DNA-binding region" description="H-T-H motif" evidence="4">
    <location>
        <begin position="97"/>
        <end position="116"/>
    </location>
</feature>
<keyword evidence="2 4" id="KW-0238">DNA-binding</keyword>
<accession>A0A918WTD6</accession>